<dbReference type="InterPro" id="IPR050695">
    <property type="entry name" value="N-acetylmuramoyl_amidase_3"/>
</dbReference>
<dbReference type="SUPFAM" id="SSF53187">
    <property type="entry name" value="Zn-dependent exopeptidases"/>
    <property type="match status" value="1"/>
</dbReference>
<dbReference type="InterPro" id="IPR002477">
    <property type="entry name" value="Peptidoglycan-bd-like"/>
</dbReference>
<keyword evidence="2" id="KW-0378">Hydrolase</keyword>
<dbReference type="Proteomes" id="UP000190080">
    <property type="component" value="Unassembled WGS sequence"/>
</dbReference>
<dbReference type="SUPFAM" id="SSF47090">
    <property type="entry name" value="PGBD-like"/>
    <property type="match status" value="1"/>
</dbReference>
<proteinExistence type="predicted"/>
<keyword evidence="3" id="KW-1185">Reference proteome</keyword>
<dbReference type="Pfam" id="PF01520">
    <property type="entry name" value="Amidase_3"/>
    <property type="match status" value="1"/>
</dbReference>
<accession>A0A1V4IMC0</accession>
<evidence type="ECO:0000313" key="2">
    <source>
        <dbReference type="EMBL" id="OPJ61171.1"/>
    </source>
</evidence>
<gene>
    <name evidence="2" type="primary">cwlC</name>
    <name evidence="2" type="ORF">CLORY_23830</name>
</gene>
<dbReference type="EMBL" id="MZGV01000024">
    <property type="protein sequence ID" value="OPJ61171.1"/>
    <property type="molecule type" value="Genomic_DNA"/>
</dbReference>
<evidence type="ECO:0000259" key="1">
    <source>
        <dbReference type="SMART" id="SM00646"/>
    </source>
</evidence>
<evidence type="ECO:0000313" key="3">
    <source>
        <dbReference type="Proteomes" id="UP000190080"/>
    </source>
</evidence>
<dbReference type="SMART" id="SM00646">
    <property type="entry name" value="Ami_3"/>
    <property type="match status" value="1"/>
</dbReference>
<dbReference type="Pfam" id="PF01471">
    <property type="entry name" value="PG_binding_1"/>
    <property type="match status" value="1"/>
</dbReference>
<dbReference type="CDD" id="cd02696">
    <property type="entry name" value="MurNAc-LAA"/>
    <property type="match status" value="1"/>
</dbReference>
<dbReference type="OrthoDB" id="5344211at2"/>
<dbReference type="InterPro" id="IPR036366">
    <property type="entry name" value="PGBDSf"/>
</dbReference>
<dbReference type="GO" id="GO:0030288">
    <property type="term" value="C:outer membrane-bounded periplasmic space"/>
    <property type="evidence" value="ECO:0007669"/>
    <property type="project" value="TreeGrafter"/>
</dbReference>
<dbReference type="InterPro" id="IPR002508">
    <property type="entry name" value="MurNAc-LAA_cat"/>
</dbReference>
<organism evidence="2 3">
    <name type="scientific">Clostridium oryzae</name>
    <dbReference type="NCBI Taxonomy" id="1450648"/>
    <lineage>
        <taxon>Bacteria</taxon>
        <taxon>Bacillati</taxon>
        <taxon>Bacillota</taxon>
        <taxon>Clostridia</taxon>
        <taxon>Eubacteriales</taxon>
        <taxon>Clostridiaceae</taxon>
        <taxon>Clostridium</taxon>
    </lineage>
</organism>
<dbReference type="EC" id="3.5.1.28" evidence="2"/>
<dbReference type="Gene3D" id="1.10.101.10">
    <property type="entry name" value="PGBD-like superfamily/PGBD"/>
    <property type="match status" value="1"/>
</dbReference>
<dbReference type="PANTHER" id="PTHR30404:SF8">
    <property type="entry name" value="AUTOLYSIN PH-RELATED"/>
    <property type="match status" value="1"/>
</dbReference>
<name>A0A1V4IMC0_9CLOT</name>
<dbReference type="GO" id="GO:0008745">
    <property type="term" value="F:N-acetylmuramoyl-L-alanine amidase activity"/>
    <property type="evidence" value="ECO:0007669"/>
    <property type="project" value="UniProtKB-EC"/>
</dbReference>
<comment type="caution">
    <text evidence="2">The sequence shown here is derived from an EMBL/GenBank/DDBJ whole genome shotgun (WGS) entry which is preliminary data.</text>
</comment>
<dbReference type="STRING" id="1450648.CLORY_23830"/>
<dbReference type="InterPro" id="IPR036365">
    <property type="entry name" value="PGBD-like_sf"/>
</dbReference>
<dbReference type="GO" id="GO:0009253">
    <property type="term" value="P:peptidoglycan catabolic process"/>
    <property type="evidence" value="ECO:0007669"/>
    <property type="project" value="InterPro"/>
</dbReference>
<dbReference type="Gene3D" id="3.40.630.40">
    <property type="entry name" value="Zn-dependent exopeptidases"/>
    <property type="match status" value="1"/>
</dbReference>
<protein>
    <submittedName>
        <fullName evidence="2">Sporulation-specific N-acetylmuramoyl-L-alanine amidase</fullName>
        <ecNumber evidence="2">3.5.1.28</ecNumber>
    </submittedName>
</protein>
<reference evidence="2 3" key="1">
    <citation type="submission" date="2017-03" db="EMBL/GenBank/DDBJ databases">
        <title>Genome sequence of Clostridium oryzae DSM 28571.</title>
        <authorList>
            <person name="Poehlein A."/>
            <person name="Daniel R."/>
        </authorList>
    </citation>
    <scope>NUCLEOTIDE SEQUENCE [LARGE SCALE GENOMIC DNA]</scope>
    <source>
        <strain evidence="2 3">DSM 28571</strain>
    </source>
</reference>
<sequence length="248" mass="27676">MKIAIRGGHNYAVPGATGILDEVKEDRKYYKAVMKYLRDAGHEVLDVTPDRTDTSSQDLSYGVSRANDWGADLFVSCHLNSGGGKGCEVLYYTGSEKGNRYASKVSDEIAELGFNNRGAKQDVRGLYELNHTQMPAIIIEPLFIDSKLDVKLYKKIGVDKLGKVIAEAINGEKIIPEYPGYLIMYDPRKKDKNVNLIKQRLMELGYKGMKINSKFGIGTKRAIKKFQKKNGLKTDGVVGKATWKALFK</sequence>
<dbReference type="RefSeq" id="WP_079424671.1">
    <property type="nucleotide sequence ID" value="NZ_MZGV01000024.1"/>
</dbReference>
<dbReference type="PANTHER" id="PTHR30404">
    <property type="entry name" value="N-ACETYLMURAMOYL-L-ALANINE AMIDASE"/>
    <property type="match status" value="1"/>
</dbReference>
<feature type="domain" description="MurNAc-LAA" evidence="1">
    <location>
        <begin position="63"/>
        <end position="170"/>
    </location>
</feature>
<dbReference type="AlphaFoldDB" id="A0A1V4IMC0"/>